<dbReference type="Proteomes" id="UP001386955">
    <property type="component" value="Unassembled WGS sequence"/>
</dbReference>
<gene>
    <name evidence="2" type="ORF">VNO78_28451</name>
</gene>
<protein>
    <submittedName>
        <fullName evidence="2">Uncharacterized protein</fullName>
    </submittedName>
</protein>
<keyword evidence="3" id="KW-1185">Reference proteome</keyword>
<evidence type="ECO:0000313" key="3">
    <source>
        <dbReference type="Proteomes" id="UP001386955"/>
    </source>
</evidence>
<dbReference type="EMBL" id="JAYMYS010000007">
    <property type="protein sequence ID" value="KAK7387562.1"/>
    <property type="molecule type" value="Genomic_DNA"/>
</dbReference>
<evidence type="ECO:0000256" key="1">
    <source>
        <dbReference type="SAM" id="MobiDB-lite"/>
    </source>
</evidence>
<name>A0AAN9S275_PSOTE</name>
<evidence type="ECO:0000313" key="2">
    <source>
        <dbReference type="EMBL" id="KAK7387562.1"/>
    </source>
</evidence>
<sequence>MMEHNNQFDSDAENVSALQSETEISVDDQKQSVSEFKYRKHSLRRCWASKAKARPRMFFRFPFRLFF</sequence>
<feature type="region of interest" description="Disordered" evidence="1">
    <location>
        <begin position="1"/>
        <end position="28"/>
    </location>
</feature>
<dbReference type="AlphaFoldDB" id="A0AAN9S275"/>
<comment type="caution">
    <text evidence="2">The sequence shown here is derived from an EMBL/GenBank/DDBJ whole genome shotgun (WGS) entry which is preliminary data.</text>
</comment>
<reference evidence="2 3" key="1">
    <citation type="submission" date="2024-01" db="EMBL/GenBank/DDBJ databases">
        <title>The genomes of 5 underutilized Papilionoideae crops provide insights into root nodulation and disease resistanc.</title>
        <authorList>
            <person name="Jiang F."/>
        </authorList>
    </citation>
    <scope>NUCLEOTIDE SEQUENCE [LARGE SCALE GENOMIC DNA]</scope>
    <source>
        <strain evidence="2">DUOXIRENSHENG_FW03</strain>
        <tissue evidence="2">Leaves</tissue>
    </source>
</reference>
<organism evidence="2 3">
    <name type="scientific">Psophocarpus tetragonolobus</name>
    <name type="common">Winged bean</name>
    <name type="synonym">Dolichos tetragonolobus</name>
    <dbReference type="NCBI Taxonomy" id="3891"/>
    <lineage>
        <taxon>Eukaryota</taxon>
        <taxon>Viridiplantae</taxon>
        <taxon>Streptophyta</taxon>
        <taxon>Embryophyta</taxon>
        <taxon>Tracheophyta</taxon>
        <taxon>Spermatophyta</taxon>
        <taxon>Magnoliopsida</taxon>
        <taxon>eudicotyledons</taxon>
        <taxon>Gunneridae</taxon>
        <taxon>Pentapetalae</taxon>
        <taxon>rosids</taxon>
        <taxon>fabids</taxon>
        <taxon>Fabales</taxon>
        <taxon>Fabaceae</taxon>
        <taxon>Papilionoideae</taxon>
        <taxon>50 kb inversion clade</taxon>
        <taxon>NPAAA clade</taxon>
        <taxon>indigoferoid/millettioid clade</taxon>
        <taxon>Phaseoleae</taxon>
        <taxon>Psophocarpus</taxon>
    </lineage>
</organism>
<accession>A0AAN9S275</accession>
<proteinExistence type="predicted"/>